<dbReference type="PANTHER" id="PTHR34218:SF3">
    <property type="entry name" value="ACYL-HOMOSERINE LACTONE ACYLASE PVDQ"/>
    <property type="match status" value="1"/>
</dbReference>
<dbReference type="GO" id="GO:0016811">
    <property type="term" value="F:hydrolase activity, acting on carbon-nitrogen (but not peptide) bonds, in linear amides"/>
    <property type="evidence" value="ECO:0007669"/>
    <property type="project" value="InterPro"/>
</dbReference>
<keyword evidence="4" id="KW-0865">Zymogen</keyword>
<comment type="similarity">
    <text evidence="1">Belongs to the peptidase S45 family.</text>
</comment>
<sequence length="741" mass="83203">MEAINPKAARYEFRAERDAAGVPHVHADSWRHAVYALGYLHALDRPTQVHFARAVASGVASERIANKPELLEMDLFLRRAGIHLRLEQEASVLQPQVVQQIEWYCQGLNDGMLESADAWIGPTLPMWVTGYRPAPWDIESVMLIGNLLSFAGLAVGQQEAERQLLELIQLGMDSEHLRELFSPYLDGIDLEPLRDIHLSRRLSDEALELLSDLPRLAGSNAWAVSPARSDSGGALLASDPHLEVNRLPAIWYEVALNWGGPDDIEKEYAIGATLPGCPLMAVGRTRNLSWGVTYMHADTSDYFIEDCRPGGQTGWQYRRGEDDWRDFRVRTETLKPKGADPIELPVYENDVGALALTPEQPGKHLSASWIGSQRGGGRAIGTWLDVIAAGSVREAMDAVRESPHPSLVWVFADRAGHIGSQASGWLPRRRPGIGGFTPLPAWDESNHWLGVVPGELLPCEYDPPIGFVASANEELYRKDGPPLHAFGLADYRKRRIVQRLTELPQATLAEMQALQYDVTSLQAADLLPVLLAHVGDCPLKRRLEKWDRRYNLESTDATLFMHFYRHVLLEIFGHDQGIGWRRMFYLTTRMGFSRMVLTAADRMLRKVTSSWWRERDKGEMIRRAAERAAAEPEQTWGQINRFHFVNRFFGASMTGRLLGIRKTETPMPGNHATPFQGHLLQTATREATFAPSYHFVTDMTEDVAHSNLPGGPSENAFSKWYQTDVALWTSGRYKVLSPDAK</sequence>
<keyword evidence="6" id="KW-0106">Calcium</keyword>
<dbReference type="PIRSF" id="PIRSF001227">
    <property type="entry name" value="Pen_acylase"/>
    <property type="match status" value="1"/>
</dbReference>
<dbReference type="Gene3D" id="1.10.439.10">
    <property type="entry name" value="Penicillin Amidohydrolase, domain 1"/>
    <property type="match status" value="1"/>
</dbReference>
<dbReference type="SUPFAM" id="SSF56235">
    <property type="entry name" value="N-terminal nucleophile aminohydrolases (Ntn hydrolases)"/>
    <property type="match status" value="1"/>
</dbReference>
<evidence type="ECO:0000256" key="2">
    <source>
        <dbReference type="ARBA" id="ARBA00022729"/>
    </source>
</evidence>
<dbReference type="GO" id="GO:0017000">
    <property type="term" value="P:antibiotic biosynthetic process"/>
    <property type="evidence" value="ECO:0007669"/>
    <property type="project" value="InterPro"/>
</dbReference>
<dbReference type="InterPro" id="IPR023343">
    <property type="entry name" value="Penicillin_amidase_dom1"/>
</dbReference>
<feature type="binding site" evidence="6">
    <location>
        <position position="301"/>
    </location>
    <ligand>
        <name>Ca(2+)</name>
        <dbReference type="ChEBI" id="CHEBI:29108"/>
    </ligand>
</feature>
<comment type="caution">
    <text evidence="7">The sequence shown here is derived from an EMBL/GenBank/DDBJ whole genome shotgun (WGS) entry which is preliminary data.</text>
</comment>
<dbReference type="AlphaFoldDB" id="A0A5C5YTQ0"/>
<evidence type="ECO:0000256" key="3">
    <source>
        <dbReference type="ARBA" id="ARBA00022801"/>
    </source>
</evidence>
<feature type="binding site" evidence="6">
    <location>
        <position position="298"/>
    </location>
    <ligand>
        <name>Ca(2+)</name>
        <dbReference type="ChEBI" id="CHEBI:29108"/>
    </ligand>
</feature>
<dbReference type="CDD" id="cd03747">
    <property type="entry name" value="Ntn_PGA_like"/>
    <property type="match status" value="1"/>
</dbReference>
<name>A0A5C5YTQ0_9BACT</name>
<dbReference type="InterPro" id="IPR043147">
    <property type="entry name" value="Penicillin_amidase_A-knob"/>
</dbReference>
<gene>
    <name evidence="7" type="primary">quiP</name>
    <name evidence="7" type="ORF">Pla123a_09260</name>
</gene>
<protein>
    <submittedName>
        <fullName evidence="7">Acyl-homoserine lactone acylase QuiP</fullName>
        <ecNumber evidence="7">3.5.1.97</ecNumber>
    </submittedName>
</protein>
<dbReference type="InterPro" id="IPR043146">
    <property type="entry name" value="Penicillin_amidase_N_B-knob"/>
</dbReference>
<organism evidence="7 8">
    <name type="scientific">Posidoniimonas polymericola</name>
    <dbReference type="NCBI Taxonomy" id="2528002"/>
    <lineage>
        <taxon>Bacteria</taxon>
        <taxon>Pseudomonadati</taxon>
        <taxon>Planctomycetota</taxon>
        <taxon>Planctomycetia</taxon>
        <taxon>Pirellulales</taxon>
        <taxon>Lacipirellulaceae</taxon>
        <taxon>Posidoniimonas</taxon>
    </lineage>
</organism>
<dbReference type="EC" id="3.5.1.97" evidence="7"/>
<dbReference type="Gene3D" id="2.30.120.10">
    <property type="match status" value="1"/>
</dbReference>
<proteinExistence type="inferred from homology"/>
<evidence type="ECO:0000313" key="8">
    <source>
        <dbReference type="Proteomes" id="UP000318478"/>
    </source>
</evidence>
<keyword evidence="6" id="KW-0479">Metal-binding</keyword>
<dbReference type="EMBL" id="SJPO01000002">
    <property type="protein sequence ID" value="TWT78136.1"/>
    <property type="molecule type" value="Genomic_DNA"/>
</dbReference>
<dbReference type="GO" id="GO:0046872">
    <property type="term" value="F:metal ion binding"/>
    <property type="evidence" value="ECO:0007669"/>
    <property type="project" value="UniProtKB-KW"/>
</dbReference>
<dbReference type="InterPro" id="IPR029055">
    <property type="entry name" value="Ntn_hydrolases_N"/>
</dbReference>
<evidence type="ECO:0000256" key="5">
    <source>
        <dbReference type="PIRSR" id="PIRSR001227-1"/>
    </source>
</evidence>
<dbReference type="OrthoDB" id="9759796at2"/>
<dbReference type="Proteomes" id="UP000318478">
    <property type="component" value="Unassembled WGS sequence"/>
</dbReference>
<dbReference type="Gene3D" id="1.10.1400.10">
    <property type="match status" value="1"/>
</dbReference>
<dbReference type="RefSeq" id="WP_146584371.1">
    <property type="nucleotide sequence ID" value="NZ_SJPO01000002.1"/>
</dbReference>
<evidence type="ECO:0000256" key="6">
    <source>
        <dbReference type="PIRSR" id="PIRSR001227-2"/>
    </source>
</evidence>
<dbReference type="PANTHER" id="PTHR34218">
    <property type="entry name" value="PEPTIDASE S45 PENICILLIN AMIDASE"/>
    <property type="match status" value="1"/>
</dbReference>
<dbReference type="InterPro" id="IPR002692">
    <property type="entry name" value="S45"/>
</dbReference>
<evidence type="ECO:0000256" key="4">
    <source>
        <dbReference type="ARBA" id="ARBA00023145"/>
    </source>
</evidence>
<accession>A0A5C5YTQ0</accession>
<keyword evidence="2" id="KW-0732">Signal</keyword>
<evidence type="ECO:0000313" key="7">
    <source>
        <dbReference type="EMBL" id="TWT78136.1"/>
    </source>
</evidence>
<keyword evidence="8" id="KW-1185">Reference proteome</keyword>
<comment type="cofactor">
    <cofactor evidence="6">
        <name>Ca(2+)</name>
        <dbReference type="ChEBI" id="CHEBI:29108"/>
    </cofactor>
    <text evidence="6">Binds 1 Ca(2+) ion per dimer.</text>
</comment>
<keyword evidence="3 7" id="KW-0378">Hydrolase</keyword>
<evidence type="ECO:0000256" key="1">
    <source>
        <dbReference type="ARBA" id="ARBA00006586"/>
    </source>
</evidence>
<reference evidence="7 8" key="1">
    <citation type="submission" date="2019-02" db="EMBL/GenBank/DDBJ databases">
        <title>Deep-cultivation of Planctomycetes and their phenomic and genomic characterization uncovers novel biology.</title>
        <authorList>
            <person name="Wiegand S."/>
            <person name="Jogler M."/>
            <person name="Boedeker C."/>
            <person name="Pinto D."/>
            <person name="Vollmers J."/>
            <person name="Rivas-Marin E."/>
            <person name="Kohn T."/>
            <person name="Peeters S.H."/>
            <person name="Heuer A."/>
            <person name="Rast P."/>
            <person name="Oberbeckmann S."/>
            <person name="Bunk B."/>
            <person name="Jeske O."/>
            <person name="Meyerdierks A."/>
            <person name="Storesund J.E."/>
            <person name="Kallscheuer N."/>
            <person name="Luecker S."/>
            <person name="Lage O.M."/>
            <person name="Pohl T."/>
            <person name="Merkel B.J."/>
            <person name="Hornburger P."/>
            <person name="Mueller R.-W."/>
            <person name="Bruemmer F."/>
            <person name="Labrenz M."/>
            <person name="Spormann A.M."/>
            <person name="Op Den Camp H."/>
            <person name="Overmann J."/>
            <person name="Amann R."/>
            <person name="Jetten M.S.M."/>
            <person name="Mascher T."/>
            <person name="Medema M.H."/>
            <person name="Devos D.P."/>
            <person name="Kaster A.-K."/>
            <person name="Ovreas L."/>
            <person name="Rohde M."/>
            <person name="Galperin M.Y."/>
            <person name="Jogler C."/>
        </authorList>
    </citation>
    <scope>NUCLEOTIDE SEQUENCE [LARGE SCALE GENOMIC DNA]</scope>
    <source>
        <strain evidence="7 8">Pla123a</strain>
    </source>
</reference>
<dbReference type="Pfam" id="PF01804">
    <property type="entry name" value="Penicil_amidase"/>
    <property type="match status" value="1"/>
</dbReference>
<dbReference type="InterPro" id="IPR014395">
    <property type="entry name" value="Pen/GL7ACA/AHL_acylase"/>
</dbReference>
<feature type="active site" description="Nucleophile" evidence="5">
    <location>
        <position position="219"/>
    </location>
</feature>
<feature type="binding site" evidence="6">
    <location>
        <position position="159"/>
    </location>
    <ligand>
        <name>Ca(2+)</name>
        <dbReference type="ChEBI" id="CHEBI:29108"/>
    </ligand>
</feature>
<dbReference type="Gene3D" id="3.60.20.10">
    <property type="entry name" value="Glutamine Phosphoribosylpyrophosphate, subunit 1, domain 1"/>
    <property type="match status" value="1"/>
</dbReference>